<dbReference type="SMART" id="SM00448">
    <property type="entry name" value="REC"/>
    <property type="match status" value="1"/>
</dbReference>
<evidence type="ECO:0000256" key="1">
    <source>
        <dbReference type="ARBA" id="ARBA00022553"/>
    </source>
</evidence>
<evidence type="ECO:0000256" key="2">
    <source>
        <dbReference type="PROSITE-ProRule" id="PRU00169"/>
    </source>
</evidence>
<dbReference type="InterPro" id="IPR011006">
    <property type="entry name" value="CheY-like_superfamily"/>
</dbReference>
<dbReference type="InterPro" id="IPR001789">
    <property type="entry name" value="Sig_transdc_resp-reg_receiver"/>
</dbReference>
<dbReference type="InterPro" id="IPR050595">
    <property type="entry name" value="Bact_response_regulator"/>
</dbReference>
<organism evidence="4 5">
    <name type="scientific">Piscinibacter gummiphilus</name>
    <dbReference type="NCBI Taxonomy" id="946333"/>
    <lineage>
        <taxon>Bacteria</taxon>
        <taxon>Pseudomonadati</taxon>
        <taxon>Pseudomonadota</taxon>
        <taxon>Betaproteobacteria</taxon>
        <taxon>Burkholderiales</taxon>
        <taxon>Sphaerotilaceae</taxon>
        <taxon>Piscinibacter</taxon>
    </lineage>
</organism>
<dbReference type="PANTHER" id="PTHR44591:SF25">
    <property type="entry name" value="CHEMOTAXIS TWO-COMPONENT RESPONSE REGULATOR"/>
    <property type="match status" value="1"/>
</dbReference>
<proteinExistence type="predicted"/>
<name>A0A1W6LH07_9BURK</name>
<dbReference type="EMBL" id="CP015118">
    <property type="protein sequence ID" value="ARN23496.1"/>
    <property type="molecule type" value="Genomic_DNA"/>
</dbReference>
<evidence type="ECO:0000313" key="5">
    <source>
        <dbReference type="Proteomes" id="UP000193427"/>
    </source>
</evidence>
<evidence type="ECO:0000259" key="3">
    <source>
        <dbReference type="PROSITE" id="PS50110"/>
    </source>
</evidence>
<dbReference type="Pfam" id="PF00072">
    <property type="entry name" value="Response_reg"/>
    <property type="match status" value="1"/>
</dbReference>
<protein>
    <recommendedName>
        <fullName evidence="3">Response regulatory domain-containing protein</fullName>
    </recommendedName>
</protein>
<accession>A0A1W6LH07</accession>
<feature type="domain" description="Response regulatory" evidence="3">
    <location>
        <begin position="1"/>
        <end position="116"/>
    </location>
</feature>
<keyword evidence="1 2" id="KW-0597">Phosphoprotein</keyword>
<evidence type="ECO:0000313" key="4">
    <source>
        <dbReference type="EMBL" id="ARN23496.1"/>
    </source>
</evidence>
<dbReference type="Gene3D" id="3.40.50.2300">
    <property type="match status" value="1"/>
</dbReference>
<dbReference type="PROSITE" id="PS50110">
    <property type="entry name" value="RESPONSE_REGULATORY"/>
    <property type="match status" value="1"/>
</dbReference>
<feature type="modified residue" description="4-aspartylphosphate" evidence="2">
    <location>
        <position position="51"/>
    </location>
</feature>
<sequence>MLVEDDDGMRAALARVLSVAGFDVRHFASAEAFQTSVGAVPPPHAACLVLDLRLPGISGLELMHWMKTKSFRLPVVMVTAFDNAAAHEQARQAGAASCLLKPFAGQALLAAVRGAIESGARAGAP</sequence>
<dbReference type="Proteomes" id="UP000193427">
    <property type="component" value="Chromosome"/>
</dbReference>
<gene>
    <name evidence="4" type="ORF">A4W93_28360</name>
</gene>
<dbReference type="PANTHER" id="PTHR44591">
    <property type="entry name" value="STRESS RESPONSE REGULATOR PROTEIN 1"/>
    <property type="match status" value="1"/>
</dbReference>
<dbReference type="GO" id="GO:0000160">
    <property type="term" value="P:phosphorelay signal transduction system"/>
    <property type="evidence" value="ECO:0007669"/>
    <property type="project" value="InterPro"/>
</dbReference>
<dbReference type="KEGG" id="rgu:A4W93_28360"/>
<dbReference type="STRING" id="946333.A4W93_28360"/>
<dbReference type="RefSeq" id="WP_085753819.1">
    <property type="nucleotide sequence ID" value="NZ_BSPR01000017.1"/>
</dbReference>
<dbReference type="OrthoDB" id="9103936at2"/>
<reference evidence="4 5" key="1">
    <citation type="submission" date="2016-04" db="EMBL/GenBank/DDBJ databases">
        <title>Complete genome sequence of natural rubber-degrading, novel Gram-negative bacterium, Rhizobacter gummiphilus strain NS21.</title>
        <authorList>
            <person name="Tabata M."/>
            <person name="Kasai D."/>
            <person name="Fukuda M."/>
        </authorList>
    </citation>
    <scope>NUCLEOTIDE SEQUENCE [LARGE SCALE GENOMIC DNA]</scope>
    <source>
        <strain evidence="4 5">NS21</strain>
    </source>
</reference>
<dbReference type="AlphaFoldDB" id="A0A1W6LH07"/>
<keyword evidence="5" id="KW-1185">Reference proteome</keyword>
<dbReference type="SUPFAM" id="SSF52172">
    <property type="entry name" value="CheY-like"/>
    <property type="match status" value="1"/>
</dbReference>